<keyword evidence="2" id="KW-1185">Reference proteome</keyword>
<accession>A0A812UDW2</accession>
<dbReference type="Proteomes" id="UP000604046">
    <property type="component" value="Unassembled WGS sequence"/>
</dbReference>
<sequence length="77" mass="8657">GRVVQRIPRTSLERLPRWLRVWPAPWKSGKDEGTLHPPGPEDLNSQALNGPPKLRGTLACVTPLPDGHQDFINLFVR</sequence>
<dbReference type="EMBL" id="CAJNDS010002675">
    <property type="protein sequence ID" value="CAE7562749.1"/>
    <property type="molecule type" value="Genomic_DNA"/>
</dbReference>
<feature type="non-terminal residue" evidence="1">
    <location>
        <position position="1"/>
    </location>
</feature>
<evidence type="ECO:0000313" key="1">
    <source>
        <dbReference type="EMBL" id="CAE7562749.1"/>
    </source>
</evidence>
<evidence type="ECO:0000313" key="2">
    <source>
        <dbReference type="Proteomes" id="UP000604046"/>
    </source>
</evidence>
<protein>
    <submittedName>
        <fullName evidence="1">Uncharacterized protein</fullName>
    </submittedName>
</protein>
<name>A0A812UDW2_9DINO</name>
<organism evidence="1 2">
    <name type="scientific">Symbiodinium natans</name>
    <dbReference type="NCBI Taxonomy" id="878477"/>
    <lineage>
        <taxon>Eukaryota</taxon>
        <taxon>Sar</taxon>
        <taxon>Alveolata</taxon>
        <taxon>Dinophyceae</taxon>
        <taxon>Suessiales</taxon>
        <taxon>Symbiodiniaceae</taxon>
        <taxon>Symbiodinium</taxon>
    </lineage>
</organism>
<gene>
    <name evidence="1" type="ORF">SNAT2548_LOCUS31791</name>
</gene>
<reference evidence="1" key="1">
    <citation type="submission" date="2021-02" db="EMBL/GenBank/DDBJ databases">
        <authorList>
            <person name="Dougan E. K."/>
            <person name="Rhodes N."/>
            <person name="Thang M."/>
            <person name="Chan C."/>
        </authorList>
    </citation>
    <scope>NUCLEOTIDE SEQUENCE</scope>
</reference>
<comment type="caution">
    <text evidence="1">The sequence shown here is derived from an EMBL/GenBank/DDBJ whole genome shotgun (WGS) entry which is preliminary data.</text>
</comment>
<dbReference type="AlphaFoldDB" id="A0A812UDW2"/>
<proteinExistence type="predicted"/>